<dbReference type="SUPFAM" id="SSF53448">
    <property type="entry name" value="Nucleotide-diphospho-sugar transferases"/>
    <property type="match status" value="1"/>
</dbReference>
<dbReference type="Pfam" id="PF23565">
    <property type="entry name" value="ARM_TANGO6"/>
    <property type="match status" value="1"/>
</dbReference>
<gene>
    <name evidence="8" type="primary">LOC101329904</name>
</gene>
<dbReference type="Pfam" id="PF13641">
    <property type="entry name" value="Glyco_tranf_2_3"/>
    <property type="match status" value="1"/>
</dbReference>
<name>A0A2U4BD98_TURTR</name>
<proteinExistence type="inferred from homology"/>
<dbReference type="InParanoid" id="A0A2U4BD98"/>
<evidence type="ECO:0000259" key="6">
    <source>
        <dbReference type="Pfam" id="PF25267"/>
    </source>
</evidence>
<dbReference type="CTD" id="3038"/>
<dbReference type="Gene3D" id="3.90.550.10">
    <property type="entry name" value="Spore Coat Polysaccharide Biosynthesis Protein SpsA, Chain A"/>
    <property type="match status" value="1"/>
</dbReference>
<evidence type="ECO:0000256" key="1">
    <source>
        <dbReference type="ARBA" id="ARBA00005724"/>
    </source>
</evidence>
<organism evidence="7 8">
    <name type="scientific">Tursiops truncatus</name>
    <name type="common">Atlantic bottle-nosed dolphin</name>
    <name type="synonym">Delphinus truncatus</name>
    <dbReference type="NCBI Taxonomy" id="9739"/>
    <lineage>
        <taxon>Eukaryota</taxon>
        <taxon>Metazoa</taxon>
        <taxon>Chordata</taxon>
        <taxon>Craniata</taxon>
        <taxon>Vertebrata</taxon>
        <taxon>Euteleostomi</taxon>
        <taxon>Mammalia</taxon>
        <taxon>Eutheria</taxon>
        <taxon>Laurasiatheria</taxon>
        <taxon>Artiodactyla</taxon>
        <taxon>Whippomorpha</taxon>
        <taxon>Cetacea</taxon>
        <taxon>Odontoceti</taxon>
        <taxon>Delphinidae</taxon>
        <taxon>Tursiops</taxon>
    </lineage>
</organism>
<dbReference type="Proteomes" id="UP000245320">
    <property type="component" value="Chromosome 19"/>
</dbReference>
<dbReference type="InterPro" id="IPR029044">
    <property type="entry name" value="Nucleotide-diphossugar_trans"/>
</dbReference>
<dbReference type="RefSeq" id="XP_019791175.1">
    <property type="nucleotide sequence ID" value="XM_019935616.2"/>
</dbReference>
<comment type="similarity">
    <text evidence="1">Belongs to the Tango6 family.</text>
</comment>
<evidence type="ECO:0000259" key="4">
    <source>
        <dbReference type="Pfam" id="PF10363"/>
    </source>
</evidence>
<feature type="transmembrane region" description="Helical" evidence="3">
    <location>
        <begin position="1044"/>
        <end position="1067"/>
    </location>
</feature>
<keyword evidence="7" id="KW-1185">Reference proteome</keyword>
<dbReference type="PANTHER" id="PTHR20959">
    <property type="entry name" value="TRANSPORT AND GOLGI ORGANIZATION PROTEIN 6 FAMILY MEMBER"/>
    <property type="match status" value="1"/>
</dbReference>
<feature type="region of interest" description="Disordered" evidence="2">
    <location>
        <begin position="767"/>
        <end position="788"/>
    </location>
</feature>
<evidence type="ECO:0000313" key="7">
    <source>
        <dbReference type="Proteomes" id="UP000245320"/>
    </source>
</evidence>
<feature type="transmembrane region" description="Helical" evidence="3">
    <location>
        <begin position="1511"/>
        <end position="1535"/>
    </location>
</feature>
<reference evidence="8" key="1">
    <citation type="submission" date="2025-08" db="UniProtKB">
        <authorList>
            <consortium name="RefSeq"/>
        </authorList>
    </citation>
    <scope>IDENTIFICATION</scope>
    <source>
        <tissue evidence="8">Spleen</tissue>
    </source>
</reference>
<dbReference type="Pfam" id="PF25267">
    <property type="entry name" value="TANGO6_N"/>
    <property type="match status" value="1"/>
</dbReference>
<dbReference type="CDD" id="cd06434">
    <property type="entry name" value="GT2_HAS"/>
    <property type="match status" value="1"/>
</dbReference>
<evidence type="ECO:0000256" key="2">
    <source>
        <dbReference type="SAM" id="MobiDB-lite"/>
    </source>
</evidence>
<dbReference type="GO" id="GO:0009306">
    <property type="term" value="P:protein secretion"/>
    <property type="evidence" value="ECO:0007669"/>
    <property type="project" value="TreeGrafter"/>
</dbReference>
<evidence type="ECO:0000259" key="5">
    <source>
        <dbReference type="Pfam" id="PF23565"/>
    </source>
</evidence>
<feature type="transmembrane region" description="Helical" evidence="3">
    <location>
        <begin position="1478"/>
        <end position="1499"/>
    </location>
</feature>
<dbReference type="Pfam" id="PF10363">
    <property type="entry name" value="RTP1_C1"/>
    <property type="match status" value="1"/>
</dbReference>
<feature type="compositionally biased region" description="Basic and acidic residues" evidence="2">
    <location>
        <begin position="769"/>
        <end position="788"/>
    </location>
</feature>
<sequence>MAALRQTAGSGVLETCGLERILEALKLLLSPGGSGSSSLQITKHDVLLTTLKSNLSALEDKFLKDPHWKQLKLLRDEIANEAEWRQDCMDVTWRFTSQTLLLLLCLKETMIRLAVEFNPGKPNPRTPEAAPALSPDTLSISQQKTVQSVLQFVVTLGVCPYLVPGVGVPVSYRTEFGAVVRDVVCLGAAPSAPRRLYTSCKVLLNVAQHASLGSLIFCRHFGDIAAGLCQLGFCPTKRKPLNPEEEVLTEDERALSRKALRDILDQVYQPLAVRELLILQGGPPQSYTDGKTQVMCRAPAWLRRLCGQLLSERLMRPSGVQAVVRGILEGAGAGAAGGSDAEATAADWKKCDLIAKILASCPQQSVSPEDYYRDICPQILDLFHFQDKLTGLQFQRVATTTFITMSRERPQLAAKYLLQPVLAPLHRCLNTAEVSESDMVPGTILVTEEELSRCIEDVYKVYVVGNEPLTVLVDSLLPVLGVLFSLYCFTKHSVSHIRSLCQEILLWMLGKLERKKAITSLKGFAGLDKTVPSLHSLCHFRAATQGGIMITIKEAVCDEDEDEALYQKVSSEQCQVEHLGDLLSHCQECGLAGDFFIFCLKELTHMAVEDEAELKSKPFSGKNLLELEQHQTLLVEGQERKLLVLQLTAVLCERMSEQIFTNITQVVDFVAATLQRACASLAHQAESTVESQTLSMSMGLVAVMLGGAIQLKSSEFAILKQLLPLLEKVSNTYPDPVIQELAVDLRITISTHGAFSTEAVSVAAQSTLNKKDPGGKREEQQQTSHERYSNVSYHHLEQQRSHCTSNQTSLTPNAPLIPQEVREPSITTNQKSGSITTEQLQEALLSAYDPQIPARAAALRTLSRWIEQREPKALEMQEKLLKIFLENLEHEDTFIYLSAIQGVALLSDVYPEKILPGLLAQYDGGKDKHTLETRMKVGEILMRIVRALGDMVSEYREPLIHTFLRGARDPDSAHRASSLSNLGELCQRLDFMLGSVVHEVTTCLIAVAKTDHEVQVRRAAVHVIVLLLRGLSQKATEMPVQLTTALRVVGTSLFALAVLGGILAAYVTGYQFIHTEKHYLSFGLYGAILGLHLLIQSLFAFLEHRRMRRAGRPLKLPSPLRRSVALCIAAYQEDPDYLRKCLRSAQRIAFPDLKVVMVVDGNRQEDAYMLDIFHEVLGGTEQAGFFVWRSNFHEAGEGETEASLQEGMDRVRNVVQASTFSCIMQKWGGKREVMYTAFKALGDSVDYIQVCDSDTVLDPACTIEMLRVLEEDPQVGGVGGDVQILNKYDSWISFLSSVRYWMAFNVERACQSYFGCVQCISGPLGMYRNSLLQQFLEDWYHQKFLGSKCSFGDDRHLTNRVLSLGYRTKYTARSKCLTETPTKYLRWLNQQTRWSKSYFREWLYNSLWFHKHHLWMTYESVVTGFFPFFLIATVIQLFYRGRIWNILLFLLTVQLVGIIKATYACFLRGNAEMIFMSLYSLLYMSSLLPAKIFAIATINKSGWGTSGRKTIVVNFIGLIPVSIWVAVLLGGLAYTAYCQDLFSETELAFLVSGAILYGCYWVALLMLYLAIIARRCGKKPEQYSLAFAEV</sequence>
<dbReference type="FunFam" id="1.25.10.10:FF:000429">
    <property type="entry name" value="Transport and golgi organization 6 homolog"/>
    <property type="match status" value="1"/>
</dbReference>
<feature type="domain" description="TANGO6 HEAT repeat" evidence="5">
    <location>
        <begin position="314"/>
        <end position="588"/>
    </location>
</feature>
<feature type="domain" description="TANGO6 N-terminal" evidence="6">
    <location>
        <begin position="16"/>
        <end position="313"/>
    </location>
</feature>
<keyword evidence="3" id="KW-0812">Transmembrane</keyword>
<protein>
    <submittedName>
        <fullName evidence="8">Transport and Golgi organization protein 6 homolog isoform X1</fullName>
    </submittedName>
</protein>
<dbReference type="InterPro" id="IPR016024">
    <property type="entry name" value="ARM-type_fold"/>
</dbReference>
<dbReference type="InterPro" id="IPR057347">
    <property type="entry name" value="TANGO6_N"/>
</dbReference>
<dbReference type="Gene3D" id="1.25.10.10">
    <property type="entry name" value="Leucine-rich Repeat Variant"/>
    <property type="match status" value="1"/>
</dbReference>
<feature type="transmembrane region" description="Helical" evidence="3">
    <location>
        <begin position="1445"/>
        <end position="1466"/>
    </location>
</feature>
<feature type="transmembrane region" description="Helical" evidence="3">
    <location>
        <begin position="1079"/>
        <end position="1102"/>
    </location>
</feature>
<dbReference type="InterPro" id="IPR019451">
    <property type="entry name" value="Rtp1_C1"/>
</dbReference>
<dbReference type="InterPro" id="IPR057407">
    <property type="entry name" value="HEAT_TANGO6"/>
</dbReference>
<dbReference type="SUPFAM" id="SSF48371">
    <property type="entry name" value="ARM repeat"/>
    <property type="match status" value="1"/>
</dbReference>
<feature type="domain" description="RNA polymerase II assembly factor Rtp1 C-terminal" evidence="4">
    <location>
        <begin position="840"/>
        <end position="951"/>
    </location>
</feature>
<dbReference type="InterPro" id="IPR039600">
    <property type="entry name" value="TANGO6/Rtp1"/>
</dbReference>
<accession>A0A2U4BD98</accession>
<feature type="transmembrane region" description="Helical" evidence="3">
    <location>
        <begin position="1421"/>
        <end position="1439"/>
    </location>
</feature>
<dbReference type="InterPro" id="IPR011989">
    <property type="entry name" value="ARM-like"/>
</dbReference>
<dbReference type="FunCoup" id="A0A2U4BD98">
    <property type="interactions" value="2366"/>
</dbReference>
<evidence type="ECO:0000256" key="3">
    <source>
        <dbReference type="SAM" id="Phobius"/>
    </source>
</evidence>
<keyword evidence="3" id="KW-1133">Transmembrane helix</keyword>
<dbReference type="OrthoDB" id="39591at2759"/>
<dbReference type="PANTHER" id="PTHR20959:SF1">
    <property type="entry name" value="TRANSPORT AND GOLGI ORGANIZATION PROTEIN 6 HOMOLOG"/>
    <property type="match status" value="1"/>
</dbReference>
<keyword evidence="3" id="KW-0472">Membrane</keyword>
<evidence type="ECO:0000313" key="8">
    <source>
        <dbReference type="RefSeq" id="XP_019791175.1"/>
    </source>
</evidence>
<feature type="transmembrane region" description="Helical" evidence="3">
    <location>
        <begin position="1547"/>
        <end position="1571"/>
    </location>
</feature>